<dbReference type="PANTHER" id="PTHR46401:SF8">
    <property type="entry name" value="BLL6006 PROTEIN"/>
    <property type="match status" value="1"/>
</dbReference>
<dbReference type="InterPro" id="IPR001296">
    <property type="entry name" value="Glyco_trans_1"/>
</dbReference>
<evidence type="ECO:0000313" key="2">
    <source>
        <dbReference type="EMBL" id="GEO09908.1"/>
    </source>
</evidence>
<dbReference type="PANTHER" id="PTHR46401">
    <property type="entry name" value="GLYCOSYLTRANSFERASE WBBK-RELATED"/>
    <property type="match status" value="1"/>
</dbReference>
<proteinExistence type="predicted"/>
<dbReference type="Pfam" id="PF00534">
    <property type="entry name" value="Glycos_transf_1"/>
    <property type="match status" value="1"/>
</dbReference>
<protein>
    <recommendedName>
        <fullName evidence="1">Glycosyl transferase family 1 domain-containing protein</fullName>
    </recommendedName>
</protein>
<dbReference type="GO" id="GO:0016757">
    <property type="term" value="F:glycosyltransferase activity"/>
    <property type="evidence" value="ECO:0007669"/>
    <property type="project" value="InterPro"/>
</dbReference>
<keyword evidence="3" id="KW-1185">Reference proteome</keyword>
<organism evidence="2 3">
    <name type="scientific">Segetibacter aerophilus</name>
    <dbReference type="NCBI Taxonomy" id="670293"/>
    <lineage>
        <taxon>Bacteria</taxon>
        <taxon>Pseudomonadati</taxon>
        <taxon>Bacteroidota</taxon>
        <taxon>Chitinophagia</taxon>
        <taxon>Chitinophagales</taxon>
        <taxon>Chitinophagaceae</taxon>
        <taxon>Segetibacter</taxon>
    </lineage>
</organism>
<reference evidence="2 3" key="1">
    <citation type="submission" date="2019-07" db="EMBL/GenBank/DDBJ databases">
        <title>Whole genome shotgun sequence of Segetibacter aerophilus NBRC 106135.</title>
        <authorList>
            <person name="Hosoyama A."/>
            <person name="Uohara A."/>
            <person name="Ohji S."/>
            <person name="Ichikawa N."/>
        </authorList>
    </citation>
    <scope>NUCLEOTIDE SEQUENCE [LARGE SCALE GENOMIC DNA]</scope>
    <source>
        <strain evidence="2 3">NBRC 106135</strain>
    </source>
</reference>
<dbReference type="AlphaFoldDB" id="A0A512BD75"/>
<dbReference type="Proteomes" id="UP000321513">
    <property type="component" value="Unassembled WGS sequence"/>
</dbReference>
<accession>A0A512BD75</accession>
<dbReference type="Gene3D" id="3.40.50.2000">
    <property type="entry name" value="Glycogen Phosphorylase B"/>
    <property type="match status" value="1"/>
</dbReference>
<name>A0A512BD75_9BACT</name>
<evidence type="ECO:0000313" key="3">
    <source>
        <dbReference type="Proteomes" id="UP000321513"/>
    </source>
</evidence>
<evidence type="ECO:0000259" key="1">
    <source>
        <dbReference type="Pfam" id="PF00534"/>
    </source>
</evidence>
<dbReference type="EMBL" id="BJYT01000008">
    <property type="protein sequence ID" value="GEO09908.1"/>
    <property type="molecule type" value="Genomic_DNA"/>
</dbReference>
<comment type="caution">
    <text evidence="2">The sequence shown here is derived from an EMBL/GenBank/DDBJ whole genome shotgun (WGS) entry which is preliminary data.</text>
</comment>
<feature type="domain" description="Glycosyl transferase family 1" evidence="1">
    <location>
        <begin position="6"/>
        <end position="156"/>
    </location>
</feature>
<dbReference type="SUPFAM" id="SSF53756">
    <property type="entry name" value="UDP-Glycosyltransferase/glycogen phosphorylase"/>
    <property type="match status" value="1"/>
</dbReference>
<gene>
    <name evidence="2" type="ORF">SAE01_24040</name>
</gene>
<sequence length="182" mass="21257">MKIKYDVNEPYFFLANQFYKHKNHILVFEAVKLLREKGIFIKLVCSGKLEDYRNPDYIEQVKTYVIDNNLQNDIKMLGIIPREDQLCLMKNCLAVIQPSKFEGWSTVIEDAKTLQMPILASTFGVHKEQLEDKGLYFDEDSSQSLATLLEGYLNGSVKRPLPFDNYEQRVAKFARLFIDLYK</sequence>